<gene>
    <name evidence="1" type="primary">g381</name>
    <name evidence="1" type="ORF">NpPPO83_00000381</name>
</gene>
<sequence length="108" mass="11934">MMALYNIAANLDDATGLADLRTDLVEALIFLYEHFDLWCVGGKLPPQPLQPCPALGKPLETKVLASAMSFRCYVVDYCVNFFTAGKLIENGEFKLFAATHPTTLEVFS</sequence>
<comment type="caution">
    <text evidence="1">The sequence shown here is derived from an EMBL/GenBank/DDBJ whole genome shotgun (WGS) entry which is preliminary data.</text>
</comment>
<evidence type="ECO:0000313" key="1">
    <source>
        <dbReference type="EMBL" id="GME52617.1"/>
    </source>
</evidence>
<organism evidence="1 2">
    <name type="scientific">Neofusicoccum parvum</name>
    <dbReference type="NCBI Taxonomy" id="310453"/>
    <lineage>
        <taxon>Eukaryota</taxon>
        <taxon>Fungi</taxon>
        <taxon>Dikarya</taxon>
        <taxon>Ascomycota</taxon>
        <taxon>Pezizomycotina</taxon>
        <taxon>Dothideomycetes</taxon>
        <taxon>Dothideomycetes incertae sedis</taxon>
        <taxon>Botryosphaeriales</taxon>
        <taxon>Botryosphaeriaceae</taxon>
        <taxon>Neofusicoccum</taxon>
    </lineage>
</organism>
<evidence type="ECO:0000313" key="2">
    <source>
        <dbReference type="Proteomes" id="UP001165186"/>
    </source>
</evidence>
<accession>A0ACB5SQK8</accession>
<name>A0ACB5SQK8_9PEZI</name>
<proteinExistence type="predicted"/>
<dbReference type="Proteomes" id="UP001165186">
    <property type="component" value="Unassembled WGS sequence"/>
</dbReference>
<keyword evidence="2" id="KW-1185">Reference proteome</keyword>
<protein>
    <submittedName>
        <fullName evidence="1">Uncharacterized protein</fullName>
    </submittedName>
</protein>
<reference evidence="1" key="1">
    <citation type="submission" date="2024-09" db="EMBL/GenBank/DDBJ databases">
        <title>Draft Genome Sequences of Neofusicoccum parvum.</title>
        <authorList>
            <person name="Ashida A."/>
            <person name="Camagna M."/>
            <person name="Tanaka A."/>
            <person name="Takemoto D."/>
        </authorList>
    </citation>
    <scope>NUCLEOTIDE SEQUENCE</scope>
    <source>
        <strain evidence="1">PPO83</strain>
    </source>
</reference>
<dbReference type="EMBL" id="BSXG01000190">
    <property type="protein sequence ID" value="GME52617.1"/>
    <property type="molecule type" value="Genomic_DNA"/>
</dbReference>